<evidence type="ECO:0000313" key="3">
    <source>
        <dbReference type="Proteomes" id="UP001164286"/>
    </source>
</evidence>
<dbReference type="GeneID" id="77732373"/>
<comment type="caution">
    <text evidence="2">The sequence shown here is derived from an EMBL/GenBank/DDBJ whole genome shotgun (WGS) entry which is preliminary data.</text>
</comment>
<name>A0AA38LUU8_9TREE</name>
<dbReference type="RefSeq" id="XP_052946032.1">
    <property type="nucleotide sequence ID" value="XM_053093168.1"/>
</dbReference>
<organism evidence="2 3">
    <name type="scientific">Dioszegia hungarica</name>
    <dbReference type="NCBI Taxonomy" id="4972"/>
    <lineage>
        <taxon>Eukaryota</taxon>
        <taxon>Fungi</taxon>
        <taxon>Dikarya</taxon>
        <taxon>Basidiomycota</taxon>
        <taxon>Agaricomycotina</taxon>
        <taxon>Tremellomycetes</taxon>
        <taxon>Tremellales</taxon>
        <taxon>Bulleribasidiaceae</taxon>
        <taxon>Dioszegia</taxon>
    </lineage>
</organism>
<reference evidence="2" key="1">
    <citation type="journal article" date="2022" name="G3 (Bethesda)">
        <title>High quality genome of the basidiomycete yeast Dioszegia hungarica PDD-24b-2 isolated from cloud water.</title>
        <authorList>
            <person name="Jarrige D."/>
            <person name="Haridas S."/>
            <person name="Bleykasten-Grosshans C."/>
            <person name="Joly M."/>
            <person name="Nadalig T."/>
            <person name="Sancelme M."/>
            <person name="Vuilleumier S."/>
            <person name="Grigoriev I.V."/>
            <person name="Amato P."/>
            <person name="Bringel F."/>
        </authorList>
    </citation>
    <scope>NUCLEOTIDE SEQUENCE</scope>
    <source>
        <strain evidence="2">PDD-24b-2</strain>
    </source>
</reference>
<dbReference type="AlphaFoldDB" id="A0AA38LUU8"/>
<gene>
    <name evidence="2" type="ORF">MKK02DRAFT_44960</name>
</gene>
<evidence type="ECO:0000256" key="1">
    <source>
        <dbReference type="SAM" id="SignalP"/>
    </source>
</evidence>
<proteinExistence type="predicted"/>
<keyword evidence="1" id="KW-0732">Signal</keyword>
<keyword evidence="3" id="KW-1185">Reference proteome</keyword>
<feature type="chain" id="PRO_5041322409" evidence="1">
    <location>
        <begin position="22"/>
        <end position="155"/>
    </location>
</feature>
<protein>
    <submittedName>
        <fullName evidence="2">Uncharacterized protein</fullName>
    </submittedName>
</protein>
<evidence type="ECO:0000313" key="2">
    <source>
        <dbReference type="EMBL" id="KAI9636255.1"/>
    </source>
</evidence>
<feature type="signal peptide" evidence="1">
    <location>
        <begin position="1"/>
        <end position="21"/>
    </location>
</feature>
<accession>A0AA38LUU8</accession>
<dbReference type="Proteomes" id="UP001164286">
    <property type="component" value="Unassembled WGS sequence"/>
</dbReference>
<sequence length="155" mass="17199">MLHQRLATTLLFALASTLVHGARQVKVHGHNDAKVIWISKDPKKDMFPERLDSEIIFPVNDKGVVQGEVRVQFEGTSVGPSMSSPRRVSDCRFEGALEEGYDEISWVIAQDASWLHPCYNHHGLTLTCDPLPSCEPTLADGTKITKFDEKGPKAT</sequence>
<dbReference type="EMBL" id="JAKWFO010000005">
    <property type="protein sequence ID" value="KAI9636255.1"/>
    <property type="molecule type" value="Genomic_DNA"/>
</dbReference>